<evidence type="ECO:0000313" key="4">
    <source>
        <dbReference type="Proteomes" id="UP000570010"/>
    </source>
</evidence>
<dbReference type="RefSeq" id="WP_163243619.1">
    <property type="nucleotide sequence ID" value="NZ_JAAIWN010000118.1"/>
</dbReference>
<comment type="caution">
    <text evidence="2">The sequence shown here is derived from an EMBL/GenBank/DDBJ whole genome shotgun (WGS) entry which is preliminary data.</text>
</comment>
<evidence type="ECO:0000313" key="2">
    <source>
        <dbReference type="EMBL" id="NEY83227.1"/>
    </source>
</evidence>
<evidence type="ECO:0000313" key="1">
    <source>
        <dbReference type="EMBL" id="MBA4538864.1"/>
    </source>
</evidence>
<dbReference type="Proteomes" id="UP000472971">
    <property type="component" value="Unassembled WGS sequence"/>
</dbReference>
<dbReference type="InterPro" id="IPR048042">
    <property type="entry name" value="TipC-like"/>
</dbReference>
<accession>A0A6B3W400</accession>
<sequence length="93" mass="11453">LRFTYFYNLNSKKIIIKKIEMIRVYDDPTKESYSTSDPKEIEKFMKKHKMTKEELVNKKKYFLYDKLLTDWFTYNPKSKFSLEDLGEIYVEEK</sequence>
<dbReference type="AlphaFoldDB" id="A0A6B3W400"/>
<reference evidence="2 3" key="1">
    <citation type="submission" date="2020-02" db="EMBL/GenBank/DDBJ databases">
        <title>Bacillus aquiflavi sp. nov., isolated from yellow water of strong flavor Chinese baijiu in Yibin region of China.</title>
        <authorList>
            <person name="Xie J."/>
        </authorList>
    </citation>
    <scope>NUCLEOTIDE SEQUENCE [LARGE SCALE GENOMIC DNA]</scope>
    <source>
        <strain evidence="2 3">3H-10</strain>
    </source>
</reference>
<gene>
    <name evidence="2" type="ORF">G4D64_17630</name>
    <name evidence="1" type="ORF">H1Z61_17655</name>
</gene>
<keyword evidence="3" id="KW-1185">Reference proteome</keyword>
<dbReference type="EMBL" id="JAAIWN010000118">
    <property type="protein sequence ID" value="NEY83227.1"/>
    <property type="molecule type" value="Genomic_DNA"/>
</dbReference>
<organism evidence="2 3">
    <name type="scientific">Bacillus aquiflavi</name>
    <dbReference type="NCBI Taxonomy" id="2672567"/>
    <lineage>
        <taxon>Bacteria</taxon>
        <taxon>Bacillati</taxon>
        <taxon>Bacillota</taxon>
        <taxon>Bacilli</taxon>
        <taxon>Bacillales</taxon>
        <taxon>Bacillaceae</taxon>
        <taxon>Bacillus</taxon>
    </lineage>
</organism>
<evidence type="ECO:0000313" key="3">
    <source>
        <dbReference type="Proteomes" id="UP000472971"/>
    </source>
</evidence>
<proteinExistence type="predicted"/>
<dbReference type="Proteomes" id="UP000570010">
    <property type="component" value="Unassembled WGS sequence"/>
</dbReference>
<dbReference type="NCBIfam" id="NF033863">
    <property type="entry name" value="immun_TipC_fam"/>
    <property type="match status" value="1"/>
</dbReference>
<dbReference type="EMBL" id="JACEIO010000112">
    <property type="protein sequence ID" value="MBA4538864.1"/>
    <property type="molecule type" value="Genomic_DNA"/>
</dbReference>
<name>A0A6B3W400_9BACI</name>
<protein>
    <submittedName>
        <fullName evidence="2">TipC family immunity protein</fullName>
    </submittedName>
</protein>
<reference evidence="1 4" key="2">
    <citation type="submission" date="2020-07" db="EMBL/GenBank/DDBJ databases">
        <authorList>
            <person name="Feng H."/>
        </authorList>
    </citation>
    <scope>NUCLEOTIDE SEQUENCE [LARGE SCALE GENOMIC DNA]</scope>
    <source>
        <strain evidence="4">s-12</strain>
        <strain evidence="1">S-12</strain>
    </source>
</reference>
<feature type="non-terminal residue" evidence="2">
    <location>
        <position position="1"/>
    </location>
</feature>